<accession>A0AAV4AX82</accession>
<evidence type="ECO:0000256" key="1">
    <source>
        <dbReference type="SAM" id="MobiDB-lite"/>
    </source>
</evidence>
<dbReference type="AlphaFoldDB" id="A0AAV4AX82"/>
<name>A0AAV4AX82_9GAST</name>
<feature type="compositionally biased region" description="Polar residues" evidence="1">
    <location>
        <begin position="14"/>
        <end position="25"/>
    </location>
</feature>
<evidence type="ECO:0000313" key="2">
    <source>
        <dbReference type="EMBL" id="GFO11948.1"/>
    </source>
</evidence>
<dbReference type="EMBL" id="BLXT01004368">
    <property type="protein sequence ID" value="GFO11948.1"/>
    <property type="molecule type" value="Genomic_DNA"/>
</dbReference>
<proteinExistence type="predicted"/>
<protein>
    <submittedName>
        <fullName evidence="2">Uncharacterized protein</fullName>
    </submittedName>
</protein>
<organism evidence="2 3">
    <name type="scientific">Plakobranchus ocellatus</name>
    <dbReference type="NCBI Taxonomy" id="259542"/>
    <lineage>
        <taxon>Eukaryota</taxon>
        <taxon>Metazoa</taxon>
        <taxon>Spiralia</taxon>
        <taxon>Lophotrochozoa</taxon>
        <taxon>Mollusca</taxon>
        <taxon>Gastropoda</taxon>
        <taxon>Heterobranchia</taxon>
        <taxon>Euthyneura</taxon>
        <taxon>Panpulmonata</taxon>
        <taxon>Sacoglossa</taxon>
        <taxon>Placobranchoidea</taxon>
        <taxon>Plakobranchidae</taxon>
        <taxon>Plakobranchus</taxon>
    </lineage>
</organism>
<comment type="caution">
    <text evidence="2">The sequence shown here is derived from an EMBL/GenBank/DDBJ whole genome shotgun (WGS) entry which is preliminary data.</text>
</comment>
<reference evidence="2 3" key="1">
    <citation type="journal article" date="2021" name="Elife">
        <title>Chloroplast acquisition without the gene transfer in kleptoplastic sea slugs, Plakobranchus ocellatus.</title>
        <authorList>
            <person name="Maeda T."/>
            <person name="Takahashi S."/>
            <person name="Yoshida T."/>
            <person name="Shimamura S."/>
            <person name="Takaki Y."/>
            <person name="Nagai Y."/>
            <person name="Toyoda A."/>
            <person name="Suzuki Y."/>
            <person name="Arimoto A."/>
            <person name="Ishii H."/>
            <person name="Satoh N."/>
            <person name="Nishiyama T."/>
            <person name="Hasebe M."/>
            <person name="Maruyama T."/>
            <person name="Minagawa J."/>
            <person name="Obokata J."/>
            <person name="Shigenobu S."/>
        </authorList>
    </citation>
    <scope>NUCLEOTIDE SEQUENCE [LARGE SCALE GENOMIC DNA]</scope>
</reference>
<sequence>MQLRRHVRLTAQASRTVTCPETDNTGPDKLGPASSSEQFCAKSIPCPIILEKLVGSSSGMAVHRDGCGHSLTSSLAVAARLISMVADPEYHLSLRFGIRLGAAGDLPTTAFHSSRSSAFRKVFLS</sequence>
<keyword evidence="3" id="KW-1185">Reference proteome</keyword>
<evidence type="ECO:0000313" key="3">
    <source>
        <dbReference type="Proteomes" id="UP000735302"/>
    </source>
</evidence>
<feature type="region of interest" description="Disordered" evidence="1">
    <location>
        <begin position="14"/>
        <end position="34"/>
    </location>
</feature>
<gene>
    <name evidence="2" type="ORF">PoB_003845300</name>
</gene>
<dbReference type="Proteomes" id="UP000735302">
    <property type="component" value="Unassembled WGS sequence"/>
</dbReference>